<dbReference type="AlphaFoldDB" id="A0A6M5YLP9"/>
<reference evidence="2" key="1">
    <citation type="submission" date="2020-05" db="EMBL/GenBank/DDBJ databases">
        <title>Frigoriglobus tundricola gen. nov., sp. nov., a psychrotolerant cellulolytic planctomycete of the family Gemmataceae with two divergent copies of 16S rRNA gene.</title>
        <authorList>
            <person name="Kulichevskaya I.S."/>
            <person name="Ivanova A.A."/>
            <person name="Naumoff D.G."/>
            <person name="Beletsky A.V."/>
            <person name="Rijpstra W.I.C."/>
            <person name="Sinninghe Damste J.S."/>
            <person name="Mardanov A.V."/>
            <person name="Ravin N.V."/>
            <person name="Dedysh S.N."/>
        </authorList>
    </citation>
    <scope>NUCLEOTIDE SEQUENCE [LARGE SCALE GENOMIC DNA]</scope>
    <source>
        <strain evidence="2">PL17</strain>
    </source>
</reference>
<gene>
    <name evidence="1" type="ORF">FTUN_2371</name>
</gene>
<keyword evidence="2" id="KW-1185">Reference proteome</keyword>
<name>A0A6M5YLP9_9BACT</name>
<proteinExistence type="predicted"/>
<dbReference type="Proteomes" id="UP000503447">
    <property type="component" value="Chromosome"/>
</dbReference>
<dbReference type="EMBL" id="CP053452">
    <property type="protein sequence ID" value="QJW94845.1"/>
    <property type="molecule type" value="Genomic_DNA"/>
</dbReference>
<evidence type="ECO:0000313" key="2">
    <source>
        <dbReference type="Proteomes" id="UP000503447"/>
    </source>
</evidence>
<dbReference type="KEGG" id="ftj:FTUN_2371"/>
<evidence type="ECO:0000313" key="1">
    <source>
        <dbReference type="EMBL" id="QJW94845.1"/>
    </source>
</evidence>
<accession>A0A6M5YLP9</accession>
<sequence>MNTTTRTPSSPESYATFWEPLVADGAPVAVAQAPEPVKAQDAYLEFTEITEGVPAAVRVRR</sequence>
<protein>
    <submittedName>
        <fullName evidence="1">Uncharacterized protein</fullName>
    </submittedName>
</protein>
<dbReference type="RefSeq" id="WP_171470758.1">
    <property type="nucleotide sequence ID" value="NZ_CP053452.2"/>
</dbReference>
<organism evidence="1 2">
    <name type="scientific">Frigoriglobus tundricola</name>
    <dbReference type="NCBI Taxonomy" id="2774151"/>
    <lineage>
        <taxon>Bacteria</taxon>
        <taxon>Pseudomonadati</taxon>
        <taxon>Planctomycetota</taxon>
        <taxon>Planctomycetia</taxon>
        <taxon>Gemmatales</taxon>
        <taxon>Gemmataceae</taxon>
        <taxon>Frigoriglobus</taxon>
    </lineage>
</organism>